<keyword evidence="3" id="KW-1185">Reference proteome</keyword>
<reference evidence="2 3" key="1">
    <citation type="journal article" date="2020" name="Pathogens">
        <title>First Whole Genome Sequence of Anaplasma platys, an Obligate Intracellular Rickettsial Pathogen of Dogs.</title>
        <authorList>
            <person name="Llanes A."/>
            <person name="Rajeev S."/>
        </authorList>
    </citation>
    <scope>NUCLEOTIDE SEQUENCE [LARGE SCALE GENOMIC DNA]</scope>
    <source>
        <strain evidence="2 3">S3</strain>
    </source>
</reference>
<feature type="region of interest" description="Disordered" evidence="1">
    <location>
        <begin position="234"/>
        <end position="254"/>
    </location>
</feature>
<feature type="region of interest" description="Disordered" evidence="1">
    <location>
        <begin position="163"/>
        <end position="184"/>
    </location>
</feature>
<sequence>MFDDSNITTPEQEQDVTLKEGQQKVFVEPFAIRATNHNGNFILESHRASSPGDEGYIRLRDESGRLIASFMNTYVMDFYLFGQVDRQASPVFMDPAASVVTHANPIFAQDHTHSIADRGVAAAPTLEVATFKTNTEHGLGGAEIHSSMVEKTKSVEAPTVALTLGNGSPLEKPATDASARDGEEGFSLNTKADVKPQGDTTITQPSALSILNKVFNIARNEIYKFFDEFSDGGIDNEAEPAPQQVDDSHAENESVAGVLESQQTTSLDVRKEESRIESSGVVEDHTAALDASKTELALDTNYTAAEVIPSTPQSRLANNGASFVAAVSGVASMEALEEAAWFTGLVKEGAAEQTPKTISKPDATSGGQPEHTEEVAFNASPAARDEEVKSLTMAGLGQDAEVRTHSDNVASDVIEKVSWKVQPPQEAVVRMPATVETVDMESGNVVPAMHNNRTSEAGIVHNMSDTDSSETTLEKALETEELASSMQKTEKEVATASQGTDAVTTVHTMTTPDLSAAVEQEDVEDIRTKDSGVETYTAAEVPVILSSEQHLQKATKASEIPEAAAIEKDFAEVARDSVDVEKLAHDMPAPDLSVAVESAVLQAEESVVPQTKGLVLSEDESLTVHKVEEETIQHIPTLELAIKPEQERALSEALETIIAESAGERAIITQDTGRHGDSSTELRSAYATGGNGSNDTGAELLSAAHISSNTVSEQEQTQADEDADRELSATTTPHQNSSEIEPVSA</sequence>
<feature type="compositionally biased region" description="Polar residues" evidence="1">
    <location>
        <begin position="728"/>
        <end position="739"/>
    </location>
</feature>
<protein>
    <submittedName>
        <fullName evidence="2">Vacuolar membrane-interacting protein</fullName>
    </submittedName>
</protein>
<evidence type="ECO:0000313" key="3">
    <source>
        <dbReference type="Proteomes" id="UP000500930"/>
    </source>
</evidence>
<dbReference type="RefSeq" id="WP_169192845.1">
    <property type="nucleotide sequence ID" value="NZ_CP046391.1"/>
</dbReference>
<feature type="region of interest" description="Disordered" evidence="1">
    <location>
        <begin position="669"/>
        <end position="745"/>
    </location>
</feature>
<proteinExistence type="predicted"/>
<name>A0A858PX91_9RICK</name>
<dbReference type="Proteomes" id="UP000500930">
    <property type="component" value="Chromosome"/>
</dbReference>
<accession>A0A858PX91</accession>
<feature type="compositionally biased region" description="Polar residues" evidence="1">
    <location>
        <begin position="705"/>
        <end position="717"/>
    </location>
</feature>
<dbReference type="EMBL" id="CP046391">
    <property type="protein sequence ID" value="QJC27188.1"/>
    <property type="molecule type" value="Genomic_DNA"/>
</dbReference>
<organism evidence="2 3">
    <name type="scientific">Anaplasma platys</name>
    <dbReference type="NCBI Taxonomy" id="949"/>
    <lineage>
        <taxon>Bacteria</taxon>
        <taxon>Pseudomonadati</taxon>
        <taxon>Pseudomonadota</taxon>
        <taxon>Alphaproteobacteria</taxon>
        <taxon>Rickettsiales</taxon>
        <taxon>Anaplasmataceae</taxon>
        <taxon>Anaplasma</taxon>
    </lineage>
</organism>
<feature type="compositionally biased region" description="Basic and acidic residues" evidence="1">
    <location>
        <begin position="268"/>
        <end position="278"/>
    </location>
</feature>
<evidence type="ECO:0000313" key="2">
    <source>
        <dbReference type="EMBL" id="QJC27188.1"/>
    </source>
</evidence>
<dbReference type="KEGG" id="aplt:ANPL_00325"/>
<evidence type="ECO:0000256" key="1">
    <source>
        <dbReference type="SAM" id="MobiDB-lite"/>
    </source>
</evidence>
<gene>
    <name evidence="2" type="ORF">ANPL_00325</name>
</gene>
<feature type="region of interest" description="Disordered" evidence="1">
    <location>
        <begin position="259"/>
        <end position="278"/>
    </location>
</feature>
<feature type="region of interest" description="Disordered" evidence="1">
    <location>
        <begin position="350"/>
        <end position="381"/>
    </location>
</feature>
<dbReference type="AlphaFoldDB" id="A0A858PX91"/>